<dbReference type="GO" id="GO:0051536">
    <property type="term" value="F:iron-sulfur cluster binding"/>
    <property type="evidence" value="ECO:0007669"/>
    <property type="project" value="UniProtKB-KW"/>
</dbReference>
<evidence type="ECO:0000256" key="5">
    <source>
        <dbReference type="ARBA" id="ARBA00023002"/>
    </source>
</evidence>
<dbReference type="InterPro" id="IPR006094">
    <property type="entry name" value="Oxid_FAD_bind_N"/>
</dbReference>
<keyword evidence="10" id="KW-1185">Reference proteome</keyword>
<dbReference type="OrthoDB" id="9770306at2"/>
<dbReference type="Gene3D" id="3.30.70.2740">
    <property type="match status" value="1"/>
</dbReference>
<dbReference type="InterPro" id="IPR016169">
    <property type="entry name" value="FAD-bd_PCMH_sub2"/>
</dbReference>
<dbReference type="Proteomes" id="UP000294947">
    <property type="component" value="Unassembled WGS sequence"/>
</dbReference>
<dbReference type="RefSeq" id="WP_132486567.1">
    <property type="nucleotide sequence ID" value="NZ_SMKW01000022.1"/>
</dbReference>
<keyword evidence="4" id="KW-0274">FAD</keyword>
<dbReference type="Gene3D" id="3.30.465.10">
    <property type="match status" value="1"/>
</dbReference>
<dbReference type="Pfam" id="PF01565">
    <property type="entry name" value="FAD_binding_4"/>
    <property type="match status" value="1"/>
</dbReference>
<comment type="caution">
    <text evidence="9">The sequence shown here is derived from an EMBL/GenBank/DDBJ whole genome shotgun (WGS) entry which is preliminary data.</text>
</comment>
<dbReference type="EMBL" id="SMKW01000022">
    <property type="protein sequence ID" value="TDD50126.1"/>
    <property type="molecule type" value="Genomic_DNA"/>
</dbReference>
<evidence type="ECO:0000256" key="7">
    <source>
        <dbReference type="ARBA" id="ARBA00023014"/>
    </source>
</evidence>
<proteinExistence type="predicted"/>
<dbReference type="SUPFAM" id="SSF55103">
    <property type="entry name" value="FAD-linked oxidases, C-terminal domain"/>
    <property type="match status" value="1"/>
</dbReference>
<dbReference type="InterPro" id="IPR017896">
    <property type="entry name" value="4Fe4S_Fe-S-bd"/>
</dbReference>
<keyword evidence="2" id="KW-0285">Flavoprotein</keyword>
<dbReference type="PANTHER" id="PTHR11748:SF119">
    <property type="entry name" value="D-2-HYDROXYGLUTARATE DEHYDROGENASE"/>
    <property type="match status" value="1"/>
</dbReference>
<keyword evidence="7" id="KW-0411">Iron-sulfur</keyword>
<dbReference type="GO" id="GO:0071949">
    <property type="term" value="F:FAD binding"/>
    <property type="evidence" value="ECO:0007669"/>
    <property type="project" value="InterPro"/>
</dbReference>
<dbReference type="InterPro" id="IPR016164">
    <property type="entry name" value="FAD-linked_Oxase-like_C"/>
</dbReference>
<dbReference type="PANTHER" id="PTHR11748">
    <property type="entry name" value="D-LACTATE DEHYDROGENASE"/>
    <property type="match status" value="1"/>
</dbReference>
<dbReference type="GO" id="GO:1903457">
    <property type="term" value="P:lactate catabolic process"/>
    <property type="evidence" value="ECO:0007669"/>
    <property type="project" value="TreeGrafter"/>
</dbReference>
<gene>
    <name evidence="9" type="ORF">E1288_18120</name>
</gene>
<protein>
    <submittedName>
        <fullName evidence="9">FAD-binding oxidoreductase</fullName>
    </submittedName>
</protein>
<dbReference type="SUPFAM" id="SSF56176">
    <property type="entry name" value="FAD-binding/transporter-associated domain-like"/>
    <property type="match status" value="1"/>
</dbReference>
<evidence type="ECO:0000313" key="10">
    <source>
        <dbReference type="Proteomes" id="UP000294947"/>
    </source>
</evidence>
<keyword evidence="3" id="KW-0479">Metal-binding</keyword>
<dbReference type="GO" id="GO:0004458">
    <property type="term" value="F:D-lactate dehydrogenase (cytochrome) activity"/>
    <property type="evidence" value="ECO:0007669"/>
    <property type="project" value="TreeGrafter"/>
</dbReference>
<reference evidence="9 10" key="1">
    <citation type="submission" date="2019-03" db="EMBL/GenBank/DDBJ databases">
        <title>Draft genome sequences of novel Actinobacteria.</title>
        <authorList>
            <person name="Sahin N."/>
            <person name="Ay H."/>
            <person name="Saygin H."/>
        </authorList>
    </citation>
    <scope>NUCLEOTIDE SEQUENCE [LARGE SCALE GENOMIC DNA]</scope>
    <source>
        <strain evidence="9 10">7K502</strain>
    </source>
</reference>
<evidence type="ECO:0000256" key="2">
    <source>
        <dbReference type="ARBA" id="ARBA00022630"/>
    </source>
</evidence>
<dbReference type="PROSITE" id="PS51387">
    <property type="entry name" value="FAD_PCMH"/>
    <property type="match status" value="1"/>
</dbReference>
<evidence type="ECO:0000256" key="1">
    <source>
        <dbReference type="ARBA" id="ARBA00001974"/>
    </source>
</evidence>
<dbReference type="PROSITE" id="PS00198">
    <property type="entry name" value="4FE4S_FER_1"/>
    <property type="match status" value="1"/>
</dbReference>
<dbReference type="Gene3D" id="1.10.45.10">
    <property type="entry name" value="Vanillyl-alcohol Oxidase, Chain A, domain 4"/>
    <property type="match status" value="1"/>
</dbReference>
<evidence type="ECO:0000256" key="6">
    <source>
        <dbReference type="ARBA" id="ARBA00023004"/>
    </source>
</evidence>
<dbReference type="SUPFAM" id="SSF46548">
    <property type="entry name" value="alpha-helical ferredoxin"/>
    <property type="match status" value="1"/>
</dbReference>
<dbReference type="InterPro" id="IPR004017">
    <property type="entry name" value="Cys_rich_dom"/>
</dbReference>
<keyword evidence="6" id="KW-0408">Iron</keyword>
<dbReference type="InterPro" id="IPR004113">
    <property type="entry name" value="FAD-bd_oxidored_4_C"/>
</dbReference>
<dbReference type="GO" id="GO:0046872">
    <property type="term" value="F:metal ion binding"/>
    <property type="evidence" value="ECO:0007669"/>
    <property type="project" value="UniProtKB-KW"/>
</dbReference>
<dbReference type="Pfam" id="PF13183">
    <property type="entry name" value="Fer4_8"/>
    <property type="match status" value="1"/>
</dbReference>
<evidence type="ECO:0000313" key="9">
    <source>
        <dbReference type="EMBL" id="TDD50126.1"/>
    </source>
</evidence>
<dbReference type="InterPro" id="IPR036318">
    <property type="entry name" value="FAD-bd_PCMH-like_sf"/>
</dbReference>
<feature type="domain" description="FAD-binding PCMH-type" evidence="8">
    <location>
        <begin position="48"/>
        <end position="279"/>
    </location>
</feature>
<evidence type="ECO:0000256" key="4">
    <source>
        <dbReference type="ARBA" id="ARBA00022827"/>
    </source>
</evidence>
<evidence type="ECO:0000259" key="8">
    <source>
        <dbReference type="PROSITE" id="PS51387"/>
    </source>
</evidence>
<dbReference type="GO" id="GO:0008720">
    <property type="term" value="F:D-lactate dehydrogenase (NAD+) activity"/>
    <property type="evidence" value="ECO:0007669"/>
    <property type="project" value="TreeGrafter"/>
</dbReference>
<name>A0A4R4YXJ6_9PSEU</name>
<evidence type="ECO:0000256" key="3">
    <source>
        <dbReference type="ARBA" id="ARBA00022723"/>
    </source>
</evidence>
<keyword evidence="5" id="KW-0560">Oxidoreductase</keyword>
<comment type="cofactor">
    <cofactor evidence="1">
        <name>FAD</name>
        <dbReference type="ChEBI" id="CHEBI:57692"/>
    </cofactor>
</comment>
<sequence length="980" mass="105741">MTVPTTDAPAARQTLGSRLERALRAALDGEVAFDDYTRHLFSRDASMYSITPLGVAFPRHNDDVAAAVKVAAELGVPVVPRGAGTSLVGQTVGPGLVLDMSRHMNRILEIDPVARTALVEVGVVQDQLNQAAAAHGLMFGPDTSTSNRATIGGMIGNNSAGSGSLTYGMTIDHVRALDVVLADGSCTRFEPVDEAERARRASAETLEGRIYQALPGLVTANEDVIEAKMPAFWRRACGYRLDRLVGFGPEKPFDLAKFVVGAEGTLVIATRALVDLVPKPRRTVYAVGHFTDTASAISATTDALSCDPHQVELMDRTILDLSRQKIEFADLGNVLVGDPGALLFVSFTGDDEADLVAQLDRLDARWQQNGHGYHTLRAVTPAEQQALLKVRKSSLGLLMAAGEGTRRPLAFVEDTAVDPVHLAEYTKRFKEILDEHRMEAGFYGHCSVGCLHIRPFVDLTDPDEVAKMRAVAEAVKDLVAEYGGVNSSEHGDGLARSEFNREIFGDELYEAMREVKRLFDPGGVMNPGKIVDAPSMTENLRDRDALPPAPPLRTMLEFEVVGGMRGAADRCMNIGACRKAGVGVMCPSYIATKNEEHSTRGRANALVKALSEPDPHAALGGERLHEILDLCLMCKACKSECPMSVDMASLKAETLAHHHEIHGTPLRSRVFSSIRALNRLGSATAPLSNLPGRIPFLRRILDRTLGIAAARPLPTFQRVSLLRWFRRRTSAPPAAPQGAVTWLADSFTTYTEPHIGRAGIELLERSGWRVDLAGGGCCGRSSLSKGMLDDAKKKATALVTSLERDTAPDSPIVGCEPSCVLMLREEHKALLPDSSSVRAVAQRVKQVEELLVEAIDADRLTLRADSWLAGRRIIFHGHCHQKAEVGTAATVALLRRIPGTQVEEIDAGCCGMAGSFGFESEHYETSMTVGGDRLFPALAAEPEDTVVAATGVSCRQQIFHGAGRTAWHPLELVSEALAVD</sequence>
<dbReference type="Pfam" id="PF02754">
    <property type="entry name" value="CCG"/>
    <property type="match status" value="1"/>
</dbReference>
<dbReference type="Pfam" id="PF02913">
    <property type="entry name" value="FAD-oxidase_C"/>
    <property type="match status" value="1"/>
</dbReference>
<dbReference type="InterPro" id="IPR017900">
    <property type="entry name" value="4Fe4S_Fe_S_CS"/>
</dbReference>
<dbReference type="InterPro" id="IPR016171">
    <property type="entry name" value="Vanillyl_alc_oxidase_C-sub2"/>
</dbReference>
<accession>A0A4R4YXJ6</accession>
<dbReference type="AlphaFoldDB" id="A0A4R4YXJ6"/>
<organism evidence="9 10">
    <name type="scientific">Saccharopolyspora elongata</name>
    <dbReference type="NCBI Taxonomy" id="2530387"/>
    <lineage>
        <taxon>Bacteria</taxon>
        <taxon>Bacillati</taxon>
        <taxon>Actinomycetota</taxon>
        <taxon>Actinomycetes</taxon>
        <taxon>Pseudonocardiales</taxon>
        <taxon>Pseudonocardiaceae</taxon>
        <taxon>Saccharopolyspora</taxon>
    </lineage>
</organism>
<dbReference type="InterPro" id="IPR016166">
    <property type="entry name" value="FAD-bd_PCMH"/>
</dbReference>